<proteinExistence type="predicted"/>
<accession>A0A180G5V2</accession>
<reference evidence="2" key="1">
    <citation type="submission" date="2009-11" db="EMBL/GenBank/DDBJ databases">
        <authorList>
            <consortium name="The Broad Institute Genome Sequencing Platform"/>
            <person name="Ward D."/>
            <person name="Feldgarden M."/>
            <person name="Earl A."/>
            <person name="Young S.K."/>
            <person name="Zeng Q."/>
            <person name="Koehrsen M."/>
            <person name="Alvarado L."/>
            <person name="Berlin A."/>
            <person name="Bochicchio J."/>
            <person name="Borenstein D."/>
            <person name="Chapman S.B."/>
            <person name="Chen Z."/>
            <person name="Engels R."/>
            <person name="Freedman E."/>
            <person name="Gellesch M."/>
            <person name="Goldberg J."/>
            <person name="Griggs A."/>
            <person name="Gujja S."/>
            <person name="Heilman E."/>
            <person name="Heiman D."/>
            <person name="Hepburn T."/>
            <person name="Howarth C."/>
            <person name="Jen D."/>
            <person name="Larson L."/>
            <person name="Lewis B."/>
            <person name="Mehta T."/>
            <person name="Park D."/>
            <person name="Pearson M."/>
            <person name="Roberts A."/>
            <person name="Saif S."/>
            <person name="Shea T."/>
            <person name="Shenoy N."/>
            <person name="Sisk P."/>
            <person name="Stolte C."/>
            <person name="Sykes S."/>
            <person name="Thomson T."/>
            <person name="Walk T."/>
            <person name="White J."/>
            <person name="Yandava C."/>
            <person name="Izard J."/>
            <person name="Baranova O.V."/>
            <person name="Blanton J.M."/>
            <person name="Tanner A.C."/>
            <person name="Dewhirst F.E."/>
            <person name="Haas B."/>
            <person name="Nusbaum C."/>
            <person name="Birren B."/>
        </authorList>
    </citation>
    <scope>NUCLEOTIDE SEQUENCE [LARGE SCALE GENOMIC DNA]</scope>
    <source>
        <strain evidence="2">1-1 BBBD Race 1</strain>
    </source>
</reference>
<dbReference type="AlphaFoldDB" id="A0A180G5V2"/>
<feature type="region of interest" description="Disordered" evidence="1">
    <location>
        <begin position="232"/>
        <end position="305"/>
    </location>
</feature>
<feature type="compositionally biased region" description="Polar residues" evidence="1">
    <location>
        <begin position="246"/>
        <end position="280"/>
    </location>
</feature>
<evidence type="ECO:0000256" key="1">
    <source>
        <dbReference type="SAM" id="MobiDB-lite"/>
    </source>
</evidence>
<keyword evidence="4" id="KW-1185">Reference proteome</keyword>
<dbReference type="VEuPathDB" id="FungiDB:PTTG_29206"/>
<organism evidence="2">
    <name type="scientific">Puccinia triticina (isolate 1-1 / race 1 (BBBD))</name>
    <name type="common">Brown leaf rust fungus</name>
    <dbReference type="NCBI Taxonomy" id="630390"/>
    <lineage>
        <taxon>Eukaryota</taxon>
        <taxon>Fungi</taxon>
        <taxon>Dikarya</taxon>
        <taxon>Basidiomycota</taxon>
        <taxon>Pucciniomycotina</taxon>
        <taxon>Pucciniomycetes</taxon>
        <taxon>Pucciniales</taxon>
        <taxon>Pucciniaceae</taxon>
        <taxon>Puccinia</taxon>
    </lineage>
</organism>
<name>A0A180G5V2_PUCT1</name>
<dbReference type="OrthoDB" id="2506484at2759"/>
<dbReference type="EnsemblFungi" id="PTTG_29206-t43_1">
    <property type="protein sequence ID" value="PTTG_29206-t43_1-p1"/>
    <property type="gene ID" value="PTTG_29206"/>
</dbReference>
<evidence type="ECO:0000313" key="2">
    <source>
        <dbReference type="EMBL" id="OAV87980.1"/>
    </source>
</evidence>
<protein>
    <submittedName>
        <fullName evidence="2 3">Uncharacterized protein</fullName>
    </submittedName>
</protein>
<sequence length="305" mass="33099">MAPVVSTLKRQSHPLFSQSPFDITNVLDPIIPPGSSYGQLLFDSTLTFLDSETGEEINMKTRLQGYGSSASSLLLDKIYLLSGRVIAPNIKSHPFFYYEQDMTLPMGDTKGYQVSLANKARCYGFDVIVSKTKVDDTASPNSQFKNLSCAQVSFHVRYKVAGNRNLAKTFGLFQIGREVLLSGYFVKYLVPDKMLEVKVLSVSLSSGYDPLAATDTSTSVKNVGRRKPVQIDFSDHEPVSPMPVAGTSSSVIENHTTGTMSQDPNNGANGIIQSSSSGATDISPEKCKYTKKPKAVESPAPSKDA</sequence>
<reference evidence="3 4" key="3">
    <citation type="journal article" date="2017" name="G3 (Bethesda)">
        <title>Comparative analysis highlights variable genome content of wheat rusts and divergence of the mating loci.</title>
        <authorList>
            <person name="Cuomo C.A."/>
            <person name="Bakkeren G."/>
            <person name="Khalil H.B."/>
            <person name="Panwar V."/>
            <person name="Joly D."/>
            <person name="Linning R."/>
            <person name="Sakthikumar S."/>
            <person name="Song X."/>
            <person name="Adiconis X."/>
            <person name="Fan L."/>
            <person name="Goldberg J.M."/>
            <person name="Levin J.Z."/>
            <person name="Young S."/>
            <person name="Zeng Q."/>
            <person name="Anikster Y."/>
            <person name="Bruce M."/>
            <person name="Wang M."/>
            <person name="Yin C."/>
            <person name="McCallum B."/>
            <person name="Szabo L.J."/>
            <person name="Hulbert S."/>
            <person name="Chen X."/>
            <person name="Fellers J.P."/>
        </authorList>
    </citation>
    <scope>NUCLEOTIDE SEQUENCE</scope>
    <source>
        <strain evidence="4">Isolate 1-1 / race 1 (BBBD)</strain>
        <strain evidence="3">isolate 1-1 / race 1 (BBBD)</strain>
    </source>
</reference>
<dbReference type="Proteomes" id="UP000005240">
    <property type="component" value="Unassembled WGS sequence"/>
</dbReference>
<evidence type="ECO:0000313" key="4">
    <source>
        <dbReference type="Proteomes" id="UP000005240"/>
    </source>
</evidence>
<reference evidence="3" key="4">
    <citation type="submission" date="2025-05" db="UniProtKB">
        <authorList>
            <consortium name="EnsemblFungi"/>
        </authorList>
    </citation>
    <scope>IDENTIFICATION</scope>
    <source>
        <strain evidence="3">isolate 1-1 / race 1 (BBBD)</strain>
    </source>
</reference>
<gene>
    <name evidence="2" type="ORF">PTTG_29206</name>
</gene>
<reference evidence="2" key="2">
    <citation type="submission" date="2016-05" db="EMBL/GenBank/DDBJ databases">
        <title>Comparative analysis highlights variable genome content of wheat rusts and divergence of the mating loci.</title>
        <authorList>
            <person name="Cuomo C.A."/>
            <person name="Bakkeren G."/>
            <person name="Szabo L."/>
            <person name="Khalil H."/>
            <person name="Joly D."/>
            <person name="Goldberg J."/>
            <person name="Young S."/>
            <person name="Zeng Q."/>
            <person name="Fellers J."/>
        </authorList>
    </citation>
    <scope>NUCLEOTIDE SEQUENCE [LARGE SCALE GENOMIC DNA]</scope>
    <source>
        <strain evidence="2">1-1 BBBD Race 1</strain>
    </source>
</reference>
<evidence type="ECO:0000313" key="3">
    <source>
        <dbReference type="EnsemblFungi" id="PTTG_29206-t43_1-p1"/>
    </source>
</evidence>
<dbReference type="EMBL" id="ADAS02000236">
    <property type="protein sequence ID" value="OAV87980.1"/>
    <property type="molecule type" value="Genomic_DNA"/>
</dbReference>